<dbReference type="InterPro" id="IPR006093">
    <property type="entry name" value="Oxy_OxRdtase_FAD_BS"/>
</dbReference>
<evidence type="ECO:0000256" key="1">
    <source>
        <dbReference type="ARBA" id="ARBA00001974"/>
    </source>
</evidence>
<sequence>MVGFESLGGTVLVPGDAGYDEGRQVFNAMIDRRPAVIAQCDTVADVVAAVRFGRERGLPIAVRGGGHSVAGMALVDDGLVIDLRRMNDVRVDADARTVTVGGGTTMAGLDRACQPYGLATTGGRVSSTGVGGFTLGGGTGWLDRLFGLACDNLVTVELVTADAEVLTVSDTEHPDLFWALHGGGGNFGIATSLTLRLHPLPVFTAAVLLWPPDAGPRVGRAYRDLLESAPDELGGGFVFITGPPEPFVPPELVGRLTCLTLVTYAGDEAAARAAIAPLLALEPAGQFIAELPYGDLQAMFDDPPGFRNYWSAEHVDDLPDEAIDAFCARAVDMIVPSPSQHVLFPQGGAVSRVGADQPLPWRRARWVVHPFGLWDDPADDERGRQWVRDVRSAVRPWATGDVYLNFVGDEGRDRVTSGLGEDNVARLAQVKRRYDPDNVFRFNHNITPA</sequence>
<evidence type="ECO:0000256" key="4">
    <source>
        <dbReference type="ARBA" id="ARBA00022827"/>
    </source>
</evidence>
<dbReference type="InterPro" id="IPR016169">
    <property type="entry name" value="FAD-bd_PCMH_sub2"/>
</dbReference>
<evidence type="ECO:0000256" key="3">
    <source>
        <dbReference type="ARBA" id="ARBA00022630"/>
    </source>
</evidence>
<organism evidence="7 8">
    <name type="scientific">Luedemannella flava</name>
    <dbReference type="NCBI Taxonomy" id="349316"/>
    <lineage>
        <taxon>Bacteria</taxon>
        <taxon>Bacillati</taxon>
        <taxon>Actinomycetota</taxon>
        <taxon>Actinomycetes</taxon>
        <taxon>Micromonosporales</taxon>
        <taxon>Micromonosporaceae</taxon>
        <taxon>Luedemannella</taxon>
    </lineage>
</organism>
<protein>
    <submittedName>
        <fullName evidence="7">FAD-binding oxidoreductase</fullName>
    </submittedName>
</protein>
<comment type="caution">
    <text evidence="7">The sequence shown here is derived from an EMBL/GenBank/DDBJ whole genome shotgun (WGS) entry which is preliminary data.</text>
</comment>
<evidence type="ECO:0000256" key="2">
    <source>
        <dbReference type="ARBA" id="ARBA00005466"/>
    </source>
</evidence>
<reference evidence="8" key="1">
    <citation type="journal article" date="2019" name="Int. J. Syst. Evol. Microbiol.">
        <title>The Global Catalogue of Microorganisms (GCM) 10K type strain sequencing project: providing services to taxonomists for standard genome sequencing and annotation.</title>
        <authorList>
            <consortium name="The Broad Institute Genomics Platform"/>
            <consortium name="The Broad Institute Genome Sequencing Center for Infectious Disease"/>
            <person name="Wu L."/>
            <person name="Ma J."/>
        </authorList>
    </citation>
    <scope>NUCLEOTIDE SEQUENCE [LARGE SCALE GENOMIC DNA]</scope>
    <source>
        <strain evidence="8">JCM 13250</strain>
    </source>
</reference>
<dbReference type="InterPro" id="IPR016167">
    <property type="entry name" value="FAD-bd_PCMH_sub1"/>
</dbReference>
<accession>A0ABP4YL67</accession>
<evidence type="ECO:0000259" key="6">
    <source>
        <dbReference type="PROSITE" id="PS51387"/>
    </source>
</evidence>
<dbReference type="SUPFAM" id="SSF56176">
    <property type="entry name" value="FAD-binding/transporter-associated domain-like"/>
    <property type="match status" value="1"/>
</dbReference>
<dbReference type="InterPro" id="IPR006094">
    <property type="entry name" value="Oxid_FAD_bind_N"/>
</dbReference>
<dbReference type="PROSITE" id="PS00862">
    <property type="entry name" value="OX2_COVAL_FAD"/>
    <property type="match status" value="1"/>
</dbReference>
<dbReference type="Gene3D" id="3.30.43.10">
    <property type="entry name" value="Uridine Diphospho-n-acetylenolpyruvylglucosamine Reductase, domain 2"/>
    <property type="match status" value="1"/>
</dbReference>
<comment type="similarity">
    <text evidence="2">Belongs to the oxygen-dependent FAD-linked oxidoreductase family.</text>
</comment>
<evidence type="ECO:0000313" key="7">
    <source>
        <dbReference type="EMBL" id="GAA1814521.1"/>
    </source>
</evidence>
<dbReference type="InterPro" id="IPR036318">
    <property type="entry name" value="FAD-bd_PCMH-like_sf"/>
</dbReference>
<dbReference type="RefSeq" id="WP_344134150.1">
    <property type="nucleotide sequence ID" value="NZ_BAAALT010000127.1"/>
</dbReference>
<dbReference type="PROSITE" id="PS51387">
    <property type="entry name" value="FAD_PCMH"/>
    <property type="match status" value="1"/>
</dbReference>
<evidence type="ECO:0000256" key="5">
    <source>
        <dbReference type="ARBA" id="ARBA00023002"/>
    </source>
</evidence>
<dbReference type="Proteomes" id="UP001500218">
    <property type="component" value="Unassembled WGS sequence"/>
</dbReference>
<dbReference type="InterPro" id="IPR016166">
    <property type="entry name" value="FAD-bd_PCMH"/>
</dbReference>
<proteinExistence type="inferred from homology"/>
<dbReference type="InterPro" id="IPR050416">
    <property type="entry name" value="FAD-linked_Oxidoreductase"/>
</dbReference>
<dbReference type="SUPFAM" id="SSF55103">
    <property type="entry name" value="FAD-linked oxidases, C-terminal domain"/>
    <property type="match status" value="1"/>
</dbReference>
<evidence type="ECO:0000313" key="8">
    <source>
        <dbReference type="Proteomes" id="UP001500218"/>
    </source>
</evidence>
<dbReference type="PANTHER" id="PTHR42973">
    <property type="entry name" value="BINDING OXIDOREDUCTASE, PUTATIVE (AFU_ORTHOLOGUE AFUA_1G17690)-RELATED"/>
    <property type="match status" value="1"/>
</dbReference>
<keyword evidence="3" id="KW-0285">Flavoprotein</keyword>
<dbReference type="Gene3D" id="3.30.465.10">
    <property type="match status" value="1"/>
</dbReference>
<dbReference type="Pfam" id="PF08031">
    <property type="entry name" value="BBE"/>
    <property type="match status" value="1"/>
</dbReference>
<comment type="cofactor">
    <cofactor evidence="1">
        <name>FAD</name>
        <dbReference type="ChEBI" id="CHEBI:57692"/>
    </cofactor>
</comment>
<dbReference type="Gene3D" id="3.40.462.20">
    <property type="match status" value="1"/>
</dbReference>
<keyword evidence="5" id="KW-0560">Oxidoreductase</keyword>
<dbReference type="Pfam" id="PF01565">
    <property type="entry name" value="FAD_binding_4"/>
    <property type="match status" value="1"/>
</dbReference>
<dbReference type="EMBL" id="BAAALT010000127">
    <property type="protein sequence ID" value="GAA1814521.1"/>
    <property type="molecule type" value="Genomic_DNA"/>
</dbReference>
<keyword evidence="4" id="KW-0274">FAD</keyword>
<dbReference type="InterPro" id="IPR012951">
    <property type="entry name" value="BBE"/>
</dbReference>
<feature type="domain" description="FAD-binding PCMH-type" evidence="6">
    <location>
        <begin position="29"/>
        <end position="200"/>
    </location>
</feature>
<gene>
    <name evidence="7" type="ORF">GCM10009682_39500</name>
</gene>
<name>A0ABP4YL67_9ACTN</name>
<dbReference type="InterPro" id="IPR016164">
    <property type="entry name" value="FAD-linked_Oxase-like_C"/>
</dbReference>
<keyword evidence="8" id="KW-1185">Reference proteome</keyword>
<dbReference type="PANTHER" id="PTHR42973:SF39">
    <property type="entry name" value="FAD-BINDING PCMH-TYPE DOMAIN-CONTAINING PROTEIN"/>
    <property type="match status" value="1"/>
</dbReference>